<sequence>SRKGAAKGVRESQIGSDVNRIADLMEDLPGE</sequence>
<accession>A0A3B0TZV8</accession>
<protein>
    <submittedName>
        <fullName evidence="1">Uncharacterized protein</fullName>
    </submittedName>
</protein>
<reference evidence="1" key="1">
    <citation type="submission" date="2018-06" db="EMBL/GenBank/DDBJ databases">
        <authorList>
            <person name="Zhirakovskaya E."/>
        </authorList>
    </citation>
    <scope>NUCLEOTIDE SEQUENCE</scope>
</reference>
<proteinExistence type="predicted"/>
<evidence type="ECO:0000313" key="1">
    <source>
        <dbReference type="EMBL" id="VAW21643.1"/>
    </source>
</evidence>
<organism evidence="1">
    <name type="scientific">hydrothermal vent metagenome</name>
    <dbReference type="NCBI Taxonomy" id="652676"/>
    <lineage>
        <taxon>unclassified sequences</taxon>
        <taxon>metagenomes</taxon>
        <taxon>ecological metagenomes</taxon>
    </lineage>
</organism>
<dbReference type="EMBL" id="UOEQ01000365">
    <property type="protein sequence ID" value="VAW21643.1"/>
    <property type="molecule type" value="Genomic_DNA"/>
</dbReference>
<feature type="non-terminal residue" evidence="1">
    <location>
        <position position="1"/>
    </location>
</feature>
<gene>
    <name evidence="1" type="ORF">MNBD_ALPHA11-752</name>
</gene>
<name>A0A3B0TZV8_9ZZZZ</name>
<dbReference type="AlphaFoldDB" id="A0A3B0TZV8"/>